<dbReference type="PANTHER" id="PTHR37488">
    <property type="entry name" value="DUF1275 DOMAIN-CONTAINING PROTEIN"/>
    <property type="match status" value="1"/>
</dbReference>
<evidence type="ECO:0000313" key="3">
    <source>
        <dbReference type="EMBL" id="KAF7291920.1"/>
    </source>
</evidence>
<name>A0A8H6S2A8_9AGAR</name>
<feature type="region of interest" description="Disordered" evidence="1">
    <location>
        <begin position="283"/>
        <end position="302"/>
    </location>
</feature>
<keyword evidence="2" id="KW-0812">Transmembrane</keyword>
<feature type="transmembrane region" description="Helical" evidence="2">
    <location>
        <begin position="167"/>
        <end position="190"/>
    </location>
</feature>
<keyword evidence="2" id="KW-1133">Transmembrane helix</keyword>
<reference evidence="3" key="1">
    <citation type="submission" date="2020-05" db="EMBL/GenBank/DDBJ databases">
        <title>Mycena genomes resolve the evolution of fungal bioluminescence.</title>
        <authorList>
            <person name="Tsai I.J."/>
        </authorList>
    </citation>
    <scope>NUCLEOTIDE SEQUENCE</scope>
    <source>
        <strain evidence="3">171206Taipei</strain>
    </source>
</reference>
<dbReference type="Proteomes" id="UP000636479">
    <property type="component" value="Unassembled WGS sequence"/>
</dbReference>
<evidence type="ECO:0008006" key="5">
    <source>
        <dbReference type="Google" id="ProtNLM"/>
    </source>
</evidence>
<dbReference type="RefSeq" id="XP_037214647.1">
    <property type="nucleotide sequence ID" value="XM_037368679.1"/>
</dbReference>
<sequence>MQPPQNGSAANTPLLGKPGNSKKNIARRYKAWRKYLHADIDPAHATGPLAAFCFMTGFIDAISFTAAFVWCGFQTGNFAQLALAVGRILSTPNERGLHPADILALTSLLSFNVGAFAGGRIGDRIGPHTRAWLSGGTLIQAILTLIAAACIYASGEESISTGRGVPAWNSALSSIAMGLMAASLGIQGVIGKRITSNFSTTVVLTALWIEFVSDPKFLKSPMKRMVNRDNRIMALFVLFAGAVLARVALLYVEAVGALLFAAVLRVAIASWWLTVKGKFDDRETDDEVSENEQEEQRYGAVA</sequence>
<protein>
    <recommendedName>
        <fullName evidence="5">DUF1275 domain protein</fullName>
    </recommendedName>
</protein>
<feature type="compositionally biased region" description="Acidic residues" evidence="1">
    <location>
        <begin position="283"/>
        <end position="293"/>
    </location>
</feature>
<feature type="transmembrane region" description="Helical" evidence="2">
    <location>
        <begin position="257"/>
        <end position="275"/>
    </location>
</feature>
<feature type="region of interest" description="Disordered" evidence="1">
    <location>
        <begin position="1"/>
        <end position="22"/>
    </location>
</feature>
<evidence type="ECO:0000256" key="1">
    <source>
        <dbReference type="SAM" id="MobiDB-lite"/>
    </source>
</evidence>
<feature type="transmembrane region" description="Helical" evidence="2">
    <location>
        <begin position="49"/>
        <end position="70"/>
    </location>
</feature>
<organism evidence="3 4">
    <name type="scientific">Mycena indigotica</name>
    <dbReference type="NCBI Taxonomy" id="2126181"/>
    <lineage>
        <taxon>Eukaryota</taxon>
        <taxon>Fungi</taxon>
        <taxon>Dikarya</taxon>
        <taxon>Basidiomycota</taxon>
        <taxon>Agaricomycotina</taxon>
        <taxon>Agaricomycetes</taxon>
        <taxon>Agaricomycetidae</taxon>
        <taxon>Agaricales</taxon>
        <taxon>Marasmiineae</taxon>
        <taxon>Mycenaceae</taxon>
        <taxon>Mycena</taxon>
    </lineage>
</organism>
<feature type="compositionally biased region" description="Polar residues" evidence="1">
    <location>
        <begin position="1"/>
        <end position="11"/>
    </location>
</feature>
<comment type="caution">
    <text evidence="3">The sequence shown here is derived from an EMBL/GenBank/DDBJ whole genome shotgun (WGS) entry which is preliminary data.</text>
</comment>
<dbReference type="PANTHER" id="PTHR37488:SF2">
    <property type="entry name" value="DUF1275 DOMAIN-CONTAINING PROTEIN"/>
    <property type="match status" value="1"/>
</dbReference>
<dbReference type="AlphaFoldDB" id="A0A8H6S2A8"/>
<gene>
    <name evidence="3" type="ORF">MIND_01217400</name>
</gene>
<dbReference type="OrthoDB" id="5288586at2759"/>
<keyword evidence="4" id="KW-1185">Reference proteome</keyword>
<dbReference type="EMBL" id="JACAZF010000012">
    <property type="protein sequence ID" value="KAF7291920.1"/>
    <property type="molecule type" value="Genomic_DNA"/>
</dbReference>
<dbReference type="InterPro" id="IPR010699">
    <property type="entry name" value="DUF1275"/>
</dbReference>
<keyword evidence="2" id="KW-0472">Membrane</keyword>
<feature type="transmembrane region" description="Helical" evidence="2">
    <location>
        <begin position="232"/>
        <end position="251"/>
    </location>
</feature>
<proteinExistence type="predicted"/>
<feature type="transmembrane region" description="Helical" evidence="2">
    <location>
        <begin position="131"/>
        <end position="155"/>
    </location>
</feature>
<accession>A0A8H6S2A8</accession>
<evidence type="ECO:0000256" key="2">
    <source>
        <dbReference type="SAM" id="Phobius"/>
    </source>
</evidence>
<dbReference type="GeneID" id="59351195"/>
<evidence type="ECO:0000313" key="4">
    <source>
        <dbReference type="Proteomes" id="UP000636479"/>
    </source>
</evidence>
<dbReference type="Pfam" id="PF06912">
    <property type="entry name" value="DUF1275"/>
    <property type="match status" value="1"/>
</dbReference>